<keyword evidence="1" id="KW-0472">Membrane</keyword>
<dbReference type="GO" id="GO:0071111">
    <property type="term" value="F:cyclic-guanylate-specific phosphodiesterase activity"/>
    <property type="evidence" value="ECO:0007669"/>
    <property type="project" value="InterPro"/>
</dbReference>
<dbReference type="Proteomes" id="UP000469159">
    <property type="component" value="Unassembled WGS sequence"/>
</dbReference>
<dbReference type="OrthoDB" id="7462471at2"/>
<dbReference type="RefSeq" id="WP_160745880.1">
    <property type="nucleotide sequence ID" value="NZ_WTYK01000002.1"/>
</dbReference>
<dbReference type="PANTHER" id="PTHR33121:SF71">
    <property type="entry name" value="OXYGEN SENSOR PROTEIN DOSP"/>
    <property type="match status" value="1"/>
</dbReference>
<feature type="transmembrane region" description="Helical" evidence="1">
    <location>
        <begin position="269"/>
        <end position="290"/>
    </location>
</feature>
<protein>
    <submittedName>
        <fullName evidence="3">EAL domain-containing protein</fullName>
    </submittedName>
</protein>
<feature type="domain" description="EAL" evidence="2">
    <location>
        <begin position="509"/>
        <end position="762"/>
    </location>
</feature>
<proteinExistence type="predicted"/>
<dbReference type="Pfam" id="PF00563">
    <property type="entry name" value="EAL"/>
    <property type="match status" value="1"/>
</dbReference>
<gene>
    <name evidence="3" type="ORF">GRI75_05220</name>
</gene>
<accession>A0A6I4UVI8</accession>
<dbReference type="InterPro" id="IPR043128">
    <property type="entry name" value="Rev_trsase/Diguanyl_cyclase"/>
</dbReference>
<dbReference type="InterPro" id="IPR001633">
    <property type="entry name" value="EAL_dom"/>
</dbReference>
<evidence type="ECO:0000313" key="4">
    <source>
        <dbReference type="Proteomes" id="UP000469159"/>
    </source>
</evidence>
<dbReference type="AlphaFoldDB" id="A0A6I4UVI8"/>
<sequence>MTLLKHLWRSERARHALIAAALAALLGSIDFFEPARPREWQMHAQIASRPASGDIVFVEIRDDPSNPSNVQARREVAGLVSGLTQAGARKIVLNIVFDRPAGAQVDQALRDSIARSGRTVLAQGYVKAAAGERLRRTLPEIAGSAPQAINKRWLSPFGYQWFESYSAVADGLILPSVPAAITGKTGPVNAEFPIDYSIDLASIPFFSVNEATAALASGTAERSFGEKTIVIGGSDTATDFASVPGKQHVPPSIVAILAAETLKIGPPLVIGWFAPLLLVVALLLGATLALKHARRRRLVYAAAAAVPVALLFTLPHLRIFADLTTPVAFLAIFAVQRLWHMRQEKAALTDALSGLPSFRQLEQDLAGRDSHRLPAVVVAKVHRFDAVLSSLATRHHGDYVRLTADRLRIADEDLVVYSNGGRYLAWMQEADDEEQLFAHLTGLRAVLAHPLDIAGTAVDVGITFGADATTEDDAARKIAAAAAAAERTTEAHTPVLLACESSQADRLWNVSLQAKIDQALRSGEIYVVYQPQFDILSGTMFGAEALVRWNDRERGHISPAYFIEQCEQVGRMDALTKKVFEDAIGAVATSPLAATDFQLSINVSAILLHDLRVAAMLSEVLSRCPFPARRLTLEITETSRISDYDTARLVMDRLRALGVRLSIDDFGVGATSMETLLLLPFDELKIDRMFVSRVRDSAKARCIVESLVKLGSDLRITTVAEGVEDAATLSTLKEIRCDAAQGYFLGRPNTLDSFANLATSHLPSLHLRQN</sequence>
<dbReference type="SUPFAM" id="SSF141868">
    <property type="entry name" value="EAL domain-like"/>
    <property type="match status" value="1"/>
</dbReference>
<dbReference type="Pfam" id="PF05226">
    <property type="entry name" value="CHASE2"/>
    <property type="match status" value="1"/>
</dbReference>
<keyword evidence="1" id="KW-0812">Transmembrane</keyword>
<dbReference type="InterPro" id="IPR050706">
    <property type="entry name" value="Cyclic-di-GMP_PDE-like"/>
</dbReference>
<name>A0A6I4UVI8_9SPHN</name>
<dbReference type="EMBL" id="WTYK01000002">
    <property type="protein sequence ID" value="MXP41045.1"/>
    <property type="molecule type" value="Genomic_DNA"/>
</dbReference>
<dbReference type="PROSITE" id="PS50883">
    <property type="entry name" value="EAL"/>
    <property type="match status" value="1"/>
</dbReference>
<dbReference type="Gene3D" id="3.20.20.450">
    <property type="entry name" value="EAL domain"/>
    <property type="match status" value="1"/>
</dbReference>
<reference evidence="3 4" key="1">
    <citation type="submission" date="2019-12" db="EMBL/GenBank/DDBJ databases">
        <title>Genomic-based taxomic classification of the family Erythrobacteraceae.</title>
        <authorList>
            <person name="Xu L."/>
        </authorList>
    </citation>
    <scope>NUCLEOTIDE SEQUENCE [LARGE SCALE GENOMIC DNA]</scope>
    <source>
        <strain evidence="3 4">MCCC 1K02066</strain>
    </source>
</reference>
<dbReference type="Gene3D" id="3.30.70.270">
    <property type="match status" value="1"/>
</dbReference>
<evidence type="ECO:0000259" key="2">
    <source>
        <dbReference type="PROSITE" id="PS50883"/>
    </source>
</evidence>
<dbReference type="InterPro" id="IPR035919">
    <property type="entry name" value="EAL_sf"/>
</dbReference>
<dbReference type="CDD" id="cd01948">
    <property type="entry name" value="EAL"/>
    <property type="match status" value="1"/>
</dbReference>
<keyword evidence="1" id="KW-1133">Transmembrane helix</keyword>
<dbReference type="PANTHER" id="PTHR33121">
    <property type="entry name" value="CYCLIC DI-GMP PHOSPHODIESTERASE PDEF"/>
    <property type="match status" value="1"/>
</dbReference>
<dbReference type="SMART" id="SM00052">
    <property type="entry name" value="EAL"/>
    <property type="match status" value="1"/>
</dbReference>
<keyword evidence="4" id="KW-1185">Reference proteome</keyword>
<feature type="transmembrane region" description="Helical" evidence="1">
    <location>
        <begin position="297"/>
        <end position="314"/>
    </location>
</feature>
<evidence type="ECO:0000256" key="1">
    <source>
        <dbReference type="SAM" id="Phobius"/>
    </source>
</evidence>
<dbReference type="SMART" id="SM01080">
    <property type="entry name" value="CHASE2"/>
    <property type="match status" value="1"/>
</dbReference>
<dbReference type="InterPro" id="IPR007890">
    <property type="entry name" value="CHASE2"/>
</dbReference>
<organism evidence="3 4">
    <name type="scientific">Croceibacterium soli</name>
    <dbReference type="NCBI Taxonomy" id="1739690"/>
    <lineage>
        <taxon>Bacteria</taxon>
        <taxon>Pseudomonadati</taxon>
        <taxon>Pseudomonadota</taxon>
        <taxon>Alphaproteobacteria</taxon>
        <taxon>Sphingomonadales</taxon>
        <taxon>Erythrobacteraceae</taxon>
        <taxon>Croceibacterium</taxon>
    </lineage>
</organism>
<comment type="caution">
    <text evidence="3">The sequence shown here is derived from an EMBL/GenBank/DDBJ whole genome shotgun (WGS) entry which is preliminary data.</text>
</comment>
<evidence type="ECO:0000313" key="3">
    <source>
        <dbReference type="EMBL" id="MXP41045.1"/>
    </source>
</evidence>